<dbReference type="EMBL" id="JAMQJZ010000005">
    <property type="protein sequence ID" value="MDC3420443.1"/>
    <property type="molecule type" value="Genomic_DNA"/>
</dbReference>
<keyword evidence="2" id="KW-1185">Reference proteome</keyword>
<dbReference type="AlphaFoldDB" id="A0A9X4AJL3"/>
<sequence length="206" mass="23202">MKKTLFFSAVILALITLTLMFYNSGQPIDTIREVRDGITENIEVIDKVKTADGIMIYSVGDANNGNNYMYSVDMIKKSFTGYKWLGGGGHVNQEVPMNNEFDLSLQLLNEEQNINPTIFGVLKDLSVNNIKVSTDNESVDANLYEVKDGEKFYVIPFSKNVANSHHFRVTVTYESGKSGTHIISDNDIISKLQEGQAFYFNSREFK</sequence>
<dbReference type="Proteomes" id="UP001145072">
    <property type="component" value="Unassembled WGS sequence"/>
</dbReference>
<evidence type="ECO:0000313" key="1">
    <source>
        <dbReference type="EMBL" id="MDC3420443.1"/>
    </source>
</evidence>
<accession>A0A9X4AJL3</accession>
<proteinExistence type="predicted"/>
<name>A0A9X4AJL3_9BACI</name>
<organism evidence="1 2">
    <name type="scientific">Aquibacillus koreensis</name>
    <dbReference type="NCBI Taxonomy" id="279446"/>
    <lineage>
        <taxon>Bacteria</taxon>
        <taxon>Bacillati</taxon>
        <taxon>Bacillota</taxon>
        <taxon>Bacilli</taxon>
        <taxon>Bacillales</taxon>
        <taxon>Bacillaceae</taxon>
        <taxon>Aquibacillus</taxon>
    </lineage>
</organism>
<reference evidence="1" key="1">
    <citation type="submission" date="2022-06" db="EMBL/GenBank/DDBJ databases">
        <title>Aquibacillus sp. a new bacterium isolated from soil saline samples.</title>
        <authorList>
            <person name="Galisteo C."/>
            <person name="De La Haba R."/>
            <person name="Sanchez-Porro C."/>
            <person name="Ventosa A."/>
        </authorList>
    </citation>
    <scope>NUCLEOTIDE SEQUENCE</scope>
    <source>
        <strain evidence="1">JCM 12387</strain>
    </source>
</reference>
<dbReference type="RefSeq" id="WP_259869085.1">
    <property type="nucleotide sequence ID" value="NZ_JAMQJZ010000005.1"/>
</dbReference>
<evidence type="ECO:0000313" key="2">
    <source>
        <dbReference type="Proteomes" id="UP001145072"/>
    </source>
</evidence>
<gene>
    <name evidence="1" type="ORF">NC661_08695</name>
</gene>
<protein>
    <submittedName>
        <fullName evidence="1">Uncharacterized protein</fullName>
    </submittedName>
</protein>
<comment type="caution">
    <text evidence="1">The sequence shown here is derived from an EMBL/GenBank/DDBJ whole genome shotgun (WGS) entry which is preliminary data.</text>
</comment>